<evidence type="ECO:0000313" key="4">
    <source>
        <dbReference type="Proteomes" id="UP000001294"/>
    </source>
</evidence>
<dbReference type="HOGENOM" id="CLU_089414_0_0_1"/>
<sequence length="295" mass="31018">MSGQFIYPPPNSQDVTLNYNYRDSVEVSFETTSHNKINPYLSLWYYLDGKPWAMGYNTSVPANGTITVDLNILDQSYYGQFNLDDGSTVLYLSCFFNVAHNTSQSPTTWGQSAAAAWSSSLAAAATATTSSSSSTTISTSTSTTSSSISTTAATSSTTTASSATTTSATTLTSAATITSAAPQIATPLSTAVSSSGLSSGAIAGIAVGAVIGVVALLGMGIFFWWRNRNANKSSAQLSELPGSQLSPQQQSFISNNNNNQAEKAHFVPYPDHYIHSPQTTPYAELSGHHGLQELP</sequence>
<evidence type="ECO:0000256" key="1">
    <source>
        <dbReference type="SAM" id="MobiDB-lite"/>
    </source>
</evidence>
<feature type="region of interest" description="Disordered" evidence="1">
    <location>
        <begin position="132"/>
        <end position="151"/>
    </location>
</feature>
<keyword evidence="2" id="KW-0472">Membrane</keyword>
<keyword evidence="2" id="KW-0812">Transmembrane</keyword>
<accession>B6QU80</accession>
<dbReference type="AlphaFoldDB" id="B6QU80"/>
<dbReference type="OrthoDB" id="4226837at2759"/>
<proteinExistence type="predicted"/>
<keyword evidence="2" id="KW-1133">Transmembrane helix</keyword>
<protein>
    <submittedName>
        <fullName evidence="3">Cell wall integrity and stress response component 1, putative</fullName>
    </submittedName>
</protein>
<evidence type="ECO:0000313" key="3">
    <source>
        <dbReference type="EMBL" id="EEA19899.1"/>
    </source>
</evidence>
<dbReference type="EMBL" id="DS995905">
    <property type="protein sequence ID" value="EEA19899.1"/>
    <property type="molecule type" value="Genomic_DNA"/>
</dbReference>
<dbReference type="VEuPathDB" id="FungiDB:PMAA_006660"/>
<evidence type="ECO:0000256" key="2">
    <source>
        <dbReference type="SAM" id="Phobius"/>
    </source>
</evidence>
<feature type="transmembrane region" description="Helical" evidence="2">
    <location>
        <begin position="201"/>
        <end position="225"/>
    </location>
</feature>
<keyword evidence="4" id="KW-1185">Reference proteome</keyword>
<reference evidence="4" key="1">
    <citation type="journal article" date="2015" name="Genome Announc.">
        <title>Genome sequence of the AIDS-associated pathogen Penicillium marneffei (ATCC18224) and its near taxonomic relative Talaromyces stipitatus (ATCC10500).</title>
        <authorList>
            <person name="Nierman W.C."/>
            <person name="Fedorova-Abrams N.D."/>
            <person name="Andrianopoulos A."/>
        </authorList>
    </citation>
    <scope>NUCLEOTIDE SEQUENCE [LARGE SCALE GENOMIC DNA]</scope>
    <source>
        <strain evidence="4">ATCC 18224 / CBS 334.59 / QM 7333</strain>
    </source>
</reference>
<dbReference type="Proteomes" id="UP000001294">
    <property type="component" value="Unassembled WGS sequence"/>
</dbReference>
<dbReference type="PANTHER" id="PTHR16861:SF4">
    <property type="entry name" value="SH3 DOMAIN PROTEIN (AFU_ORTHOLOGUE AFUA_1G13610)"/>
    <property type="match status" value="1"/>
</dbReference>
<name>B6QU80_TALMQ</name>
<organism evidence="3 4">
    <name type="scientific">Talaromyces marneffei (strain ATCC 18224 / CBS 334.59 / QM 7333)</name>
    <name type="common">Penicillium marneffei</name>
    <dbReference type="NCBI Taxonomy" id="441960"/>
    <lineage>
        <taxon>Eukaryota</taxon>
        <taxon>Fungi</taxon>
        <taxon>Dikarya</taxon>
        <taxon>Ascomycota</taxon>
        <taxon>Pezizomycotina</taxon>
        <taxon>Eurotiomycetes</taxon>
        <taxon>Eurotiomycetidae</taxon>
        <taxon>Eurotiales</taxon>
        <taxon>Trichocomaceae</taxon>
        <taxon>Talaromyces</taxon>
        <taxon>Talaromyces sect. Talaromyces</taxon>
    </lineage>
</organism>
<gene>
    <name evidence="3" type="ORF">PMAA_006660</name>
</gene>
<dbReference type="PANTHER" id="PTHR16861">
    <property type="entry name" value="GLYCOPROTEIN 38"/>
    <property type="match status" value="1"/>
</dbReference>